<protein>
    <submittedName>
        <fullName evidence="1">Uncharacterized protein</fullName>
    </submittedName>
</protein>
<evidence type="ECO:0000313" key="1">
    <source>
        <dbReference type="EMBL" id="GCA64353.1"/>
    </source>
</evidence>
<gene>
    <name evidence="1" type="ORF">KIPB_014034</name>
</gene>
<organism evidence="1 2">
    <name type="scientific">Kipferlia bialata</name>
    <dbReference type="NCBI Taxonomy" id="797122"/>
    <lineage>
        <taxon>Eukaryota</taxon>
        <taxon>Metamonada</taxon>
        <taxon>Carpediemonas-like organisms</taxon>
        <taxon>Kipferlia</taxon>
    </lineage>
</organism>
<feature type="non-terminal residue" evidence="1">
    <location>
        <position position="59"/>
    </location>
</feature>
<sequence length="59" mass="6361">MNAAKPKIPLRAPSRKRSLAPDGYAMSGLHASLWDLRCDSVSDLVLAVSQSSAHEWVLG</sequence>
<dbReference type="AlphaFoldDB" id="A0A391P238"/>
<dbReference type="Proteomes" id="UP000265618">
    <property type="component" value="Unassembled WGS sequence"/>
</dbReference>
<keyword evidence="2" id="KW-1185">Reference proteome</keyword>
<dbReference type="EMBL" id="BDIP01006990">
    <property type="protein sequence ID" value="GCA64353.1"/>
    <property type="molecule type" value="Genomic_DNA"/>
</dbReference>
<reference evidence="1 2" key="1">
    <citation type="journal article" date="2018" name="PLoS ONE">
        <title>The draft genome of Kipferlia bialata reveals reductive genome evolution in fornicate parasites.</title>
        <authorList>
            <person name="Tanifuji G."/>
            <person name="Takabayashi S."/>
            <person name="Kume K."/>
            <person name="Takagi M."/>
            <person name="Nakayama T."/>
            <person name="Kamikawa R."/>
            <person name="Inagaki Y."/>
            <person name="Hashimoto T."/>
        </authorList>
    </citation>
    <scope>NUCLEOTIDE SEQUENCE [LARGE SCALE GENOMIC DNA]</scope>
    <source>
        <strain evidence="1">NY0173</strain>
    </source>
</reference>
<name>A0A391P238_9EUKA</name>
<comment type="caution">
    <text evidence="1">The sequence shown here is derived from an EMBL/GenBank/DDBJ whole genome shotgun (WGS) entry which is preliminary data.</text>
</comment>
<accession>A0A391P238</accession>
<proteinExistence type="predicted"/>
<evidence type="ECO:0000313" key="2">
    <source>
        <dbReference type="Proteomes" id="UP000265618"/>
    </source>
</evidence>